<keyword evidence="1" id="KW-1133">Transmembrane helix</keyword>
<keyword evidence="4" id="KW-1185">Reference proteome</keyword>
<keyword evidence="2" id="KW-0732">Signal</keyword>
<sequence length="148" mass="15732">MVYAAVTLPLVVCLVMVWGSRVSQLSSLGAALLNTLQANLLHDAIGMITFQAVMDPGVGGMTGAEAALAQALRLLVPLVMMLAMTTFLVAMLLRPYSLLRLLGKADPGVHQDFVAMWRWAVQGRGSNQAPNNSHLDAVLDACLEGGMK</sequence>
<feature type="signal peptide" evidence="2">
    <location>
        <begin position="1"/>
        <end position="19"/>
    </location>
</feature>
<protein>
    <submittedName>
        <fullName evidence="3">PKD_channel domain-containing protein</fullName>
    </submittedName>
</protein>
<reference evidence="3 4" key="1">
    <citation type="submission" date="2020-02" db="EMBL/GenBank/DDBJ databases">
        <title>Draft genome sequence of Haematococcus lacustris strain NIES-144.</title>
        <authorList>
            <person name="Morimoto D."/>
            <person name="Nakagawa S."/>
            <person name="Yoshida T."/>
            <person name="Sawayama S."/>
        </authorList>
    </citation>
    <scope>NUCLEOTIDE SEQUENCE [LARGE SCALE GENOMIC DNA]</scope>
    <source>
        <strain evidence="3 4">NIES-144</strain>
    </source>
</reference>
<organism evidence="3 4">
    <name type="scientific">Haematococcus lacustris</name>
    <name type="common">Green alga</name>
    <name type="synonym">Haematococcus pluvialis</name>
    <dbReference type="NCBI Taxonomy" id="44745"/>
    <lineage>
        <taxon>Eukaryota</taxon>
        <taxon>Viridiplantae</taxon>
        <taxon>Chlorophyta</taxon>
        <taxon>core chlorophytes</taxon>
        <taxon>Chlorophyceae</taxon>
        <taxon>CS clade</taxon>
        <taxon>Chlamydomonadales</taxon>
        <taxon>Haematococcaceae</taxon>
        <taxon>Haematococcus</taxon>
    </lineage>
</organism>
<dbReference type="EMBL" id="BLLF01002325">
    <property type="protein sequence ID" value="GFH23657.1"/>
    <property type="molecule type" value="Genomic_DNA"/>
</dbReference>
<accession>A0A699ZLI8</accession>
<feature type="transmembrane region" description="Helical" evidence="1">
    <location>
        <begin position="74"/>
        <end position="93"/>
    </location>
</feature>
<keyword evidence="1" id="KW-0472">Membrane</keyword>
<keyword evidence="1" id="KW-0812">Transmembrane</keyword>
<proteinExistence type="predicted"/>
<feature type="non-terminal residue" evidence="3">
    <location>
        <position position="148"/>
    </location>
</feature>
<evidence type="ECO:0000313" key="4">
    <source>
        <dbReference type="Proteomes" id="UP000485058"/>
    </source>
</evidence>
<evidence type="ECO:0000256" key="2">
    <source>
        <dbReference type="SAM" id="SignalP"/>
    </source>
</evidence>
<dbReference type="AlphaFoldDB" id="A0A699ZLI8"/>
<name>A0A699ZLI8_HAELA</name>
<evidence type="ECO:0000256" key="1">
    <source>
        <dbReference type="SAM" id="Phobius"/>
    </source>
</evidence>
<feature type="chain" id="PRO_5025415932" evidence="2">
    <location>
        <begin position="20"/>
        <end position="148"/>
    </location>
</feature>
<evidence type="ECO:0000313" key="3">
    <source>
        <dbReference type="EMBL" id="GFH23657.1"/>
    </source>
</evidence>
<gene>
    <name evidence="3" type="ORF">HaLaN_21302</name>
</gene>
<comment type="caution">
    <text evidence="3">The sequence shown here is derived from an EMBL/GenBank/DDBJ whole genome shotgun (WGS) entry which is preliminary data.</text>
</comment>
<dbReference type="Proteomes" id="UP000485058">
    <property type="component" value="Unassembled WGS sequence"/>
</dbReference>